<dbReference type="Gene3D" id="2.40.160.20">
    <property type="match status" value="1"/>
</dbReference>
<dbReference type="Pfam" id="PF13505">
    <property type="entry name" value="OMP_b-brl"/>
    <property type="match status" value="1"/>
</dbReference>
<evidence type="ECO:0000256" key="2">
    <source>
        <dbReference type="SAM" id="SignalP"/>
    </source>
</evidence>
<reference evidence="4 5" key="1">
    <citation type="submission" date="2019-04" db="EMBL/GenBank/DDBJ databases">
        <authorList>
            <person name="Liu A."/>
        </authorList>
    </citation>
    <scope>NUCLEOTIDE SEQUENCE [LARGE SCALE GENOMIC DNA]</scope>
    <source>
        <strain evidence="4 5">RZ03</strain>
    </source>
</reference>
<dbReference type="SUPFAM" id="SSF56925">
    <property type="entry name" value="OMPA-like"/>
    <property type="match status" value="1"/>
</dbReference>
<feature type="domain" description="Outer membrane protein beta-barrel" evidence="3">
    <location>
        <begin position="22"/>
        <end position="185"/>
    </location>
</feature>
<dbReference type="OrthoDB" id="1522982at2"/>
<evidence type="ECO:0000259" key="3">
    <source>
        <dbReference type="Pfam" id="PF13505"/>
    </source>
</evidence>
<dbReference type="AlphaFoldDB" id="A0A4V3P576"/>
<evidence type="ECO:0000313" key="5">
    <source>
        <dbReference type="Proteomes" id="UP000307602"/>
    </source>
</evidence>
<evidence type="ECO:0000256" key="1">
    <source>
        <dbReference type="ARBA" id="ARBA00022729"/>
    </source>
</evidence>
<protein>
    <submittedName>
        <fullName evidence="4">Cell envelope biogenesis protein OmpA</fullName>
    </submittedName>
</protein>
<dbReference type="EMBL" id="SRSO01000003">
    <property type="protein sequence ID" value="TGV04224.1"/>
    <property type="molecule type" value="Genomic_DNA"/>
</dbReference>
<name>A0A4V3P576_9FLAO</name>
<dbReference type="InterPro" id="IPR011250">
    <property type="entry name" value="OMP/PagP_B-barrel"/>
</dbReference>
<feature type="chain" id="PRO_5020979478" evidence="2">
    <location>
        <begin position="26"/>
        <end position="214"/>
    </location>
</feature>
<proteinExistence type="predicted"/>
<accession>A0A4V3P576</accession>
<comment type="caution">
    <text evidence="4">The sequence shown here is derived from an EMBL/GenBank/DDBJ whole genome shotgun (WGS) entry which is preliminary data.</text>
</comment>
<organism evidence="4 5">
    <name type="scientific">Flavivirga rizhaonensis</name>
    <dbReference type="NCBI Taxonomy" id="2559571"/>
    <lineage>
        <taxon>Bacteria</taxon>
        <taxon>Pseudomonadati</taxon>
        <taxon>Bacteroidota</taxon>
        <taxon>Flavobacteriia</taxon>
        <taxon>Flavobacteriales</taxon>
        <taxon>Flavobacteriaceae</taxon>
        <taxon>Flavivirga</taxon>
    </lineage>
</organism>
<keyword evidence="1 2" id="KW-0732">Signal</keyword>
<evidence type="ECO:0000313" key="4">
    <source>
        <dbReference type="EMBL" id="TGV04224.1"/>
    </source>
</evidence>
<dbReference type="Proteomes" id="UP000307602">
    <property type="component" value="Unassembled WGS sequence"/>
</dbReference>
<keyword evidence="5" id="KW-1185">Reference proteome</keyword>
<dbReference type="InterPro" id="IPR027385">
    <property type="entry name" value="Beta-barrel_OMP"/>
</dbReference>
<feature type="signal peptide" evidence="2">
    <location>
        <begin position="1"/>
        <end position="25"/>
    </location>
</feature>
<sequence length="214" mass="23544">MTCNFKIYKKAFCIMVFVMSNFMSSSQGNTSTFKAQFGLGLNSPSESGFVSGFEGKTSNFPTVNLGIQYMFKPVLGAKLDYSFNRISNKKEAQEFKLNYSRINLQAVYNANRIFNLSQNKGVFIHAGPGISTVKPLGNFTQNKTSFVNVMAGVELHFGISDKLSVYTDVSYIYGFAKDFEPISDGFGAFNGSLLTLTVGASISLSGCYYCEQND</sequence>
<gene>
    <name evidence="4" type="ORF">EM932_03550</name>
</gene>